<accession>A0A2N7WVR2</accession>
<name>A0A2N7WVR2_9BURK</name>
<keyword evidence="3" id="KW-1185">Reference proteome</keyword>
<sequence length="126" mass="13902">MAPPAFVDDGSILVVRLWRGLMNSDAFFAFYDTYVRFGQVAATHHGGAAYAPSGSASRTMAVRHAAPALMPVRVKPYGMLVATNRTMQEPNPHIGGNTEDRRNAPCQPTVPRRSRSSRLWLCRTSR</sequence>
<organism evidence="2 3">
    <name type="scientific">Trinickia symbiotica</name>
    <dbReference type="NCBI Taxonomy" id="863227"/>
    <lineage>
        <taxon>Bacteria</taxon>
        <taxon>Pseudomonadati</taxon>
        <taxon>Pseudomonadota</taxon>
        <taxon>Betaproteobacteria</taxon>
        <taxon>Burkholderiales</taxon>
        <taxon>Burkholderiaceae</taxon>
        <taxon>Trinickia</taxon>
    </lineage>
</organism>
<feature type="region of interest" description="Disordered" evidence="1">
    <location>
        <begin position="86"/>
        <end position="118"/>
    </location>
</feature>
<proteinExistence type="predicted"/>
<gene>
    <name evidence="2" type="ORF">C0Z20_24470</name>
</gene>
<evidence type="ECO:0000313" key="3">
    <source>
        <dbReference type="Proteomes" id="UP000235777"/>
    </source>
</evidence>
<reference evidence="2 3" key="1">
    <citation type="submission" date="2018-01" db="EMBL/GenBank/DDBJ databases">
        <title>Whole genome analyses suggest that Burkholderia sensu lato contains two further novel genera in the rhizoxinica-symbiotica group Mycetohabitans gen. nov., and Trinickia gen. nov.: implications for the evolution of diazotrophy and nodulation in the Burkholderiaceae.</title>
        <authorList>
            <person name="Estrada-de los Santos P."/>
            <person name="Palmer M."/>
            <person name="Chavez-Ramirez B."/>
            <person name="Beukes C."/>
            <person name="Steenkamp E.T."/>
            <person name="Hirsch A.M."/>
            <person name="Manyaka P."/>
            <person name="Maluk M."/>
            <person name="Lafos M."/>
            <person name="Crook M."/>
            <person name="Gross E."/>
            <person name="Simon M.F."/>
            <person name="Bueno dos Reis Junior F."/>
            <person name="Poole P.S."/>
            <person name="Venter S.N."/>
            <person name="James E.K."/>
        </authorList>
    </citation>
    <scope>NUCLEOTIDE SEQUENCE [LARGE SCALE GENOMIC DNA]</scope>
    <source>
        <strain evidence="2 3">JPY 581</strain>
    </source>
</reference>
<dbReference type="AlphaFoldDB" id="A0A2N7WVR2"/>
<evidence type="ECO:0000256" key="1">
    <source>
        <dbReference type="SAM" id="MobiDB-lite"/>
    </source>
</evidence>
<comment type="caution">
    <text evidence="2">The sequence shown here is derived from an EMBL/GenBank/DDBJ whole genome shotgun (WGS) entry which is preliminary data.</text>
</comment>
<dbReference type="EMBL" id="PNYC01000018">
    <property type="protein sequence ID" value="PMS33412.1"/>
    <property type="molecule type" value="Genomic_DNA"/>
</dbReference>
<protein>
    <submittedName>
        <fullName evidence="2">Uncharacterized protein</fullName>
    </submittedName>
</protein>
<dbReference type="Proteomes" id="UP000235777">
    <property type="component" value="Unassembled WGS sequence"/>
</dbReference>
<evidence type="ECO:0000313" key="2">
    <source>
        <dbReference type="EMBL" id="PMS33412.1"/>
    </source>
</evidence>